<sequence length="185" mass="20281">MADELTEGASDKNGDAPSKQDLEHVGAIRERLRTAFGQVVLAMMVLPRYRHLSLAELQRVLLDPLVRDRVALAQTTEGQTPIDGAAGAVIWASVSEQVDAKIREQIRAGVFPLRLEPDDWTSGEINWLLDVIAPSQDMTRRVMANMKKLTKGGDLRIHPLVTGMIGADTLREMGAQSVSEAEAEK</sequence>
<comment type="subcellular location">
    <subcellularLocation>
        <location evidence="2">Cytoplasm</location>
    </subcellularLocation>
</comment>
<evidence type="ECO:0000256" key="1">
    <source>
        <dbReference type="ARBA" id="ARBA00005686"/>
    </source>
</evidence>
<accession>A0A1Y5SZ66</accession>
<feature type="region of interest" description="Disordered" evidence="3">
    <location>
        <begin position="1"/>
        <end position="22"/>
    </location>
</feature>
<dbReference type="GO" id="GO:0016746">
    <property type="term" value="F:acyltransferase activity"/>
    <property type="evidence" value="ECO:0007669"/>
    <property type="project" value="UniProtKB-UniRule"/>
</dbReference>
<evidence type="ECO:0000313" key="4">
    <source>
        <dbReference type="EMBL" id="SLN52089.1"/>
    </source>
</evidence>
<evidence type="ECO:0000256" key="3">
    <source>
        <dbReference type="SAM" id="MobiDB-lite"/>
    </source>
</evidence>
<dbReference type="RefSeq" id="WP_234992162.1">
    <property type="nucleotide sequence ID" value="NZ_FWFZ01000010.1"/>
</dbReference>
<keyword evidence="2" id="KW-0204">Cytolysis</keyword>
<gene>
    <name evidence="4" type="ORF">ROA7023_02298</name>
</gene>
<evidence type="ECO:0000256" key="2">
    <source>
        <dbReference type="RuleBase" id="RU368102"/>
    </source>
</evidence>
<dbReference type="EC" id="2.3.1.-" evidence="2"/>
<evidence type="ECO:0000313" key="5">
    <source>
        <dbReference type="Proteomes" id="UP000193900"/>
    </source>
</evidence>
<feature type="compositionally biased region" description="Basic and acidic residues" evidence="3">
    <location>
        <begin position="9"/>
        <end position="22"/>
    </location>
</feature>
<name>A0A1Y5SZ66_9RHOB</name>
<protein>
    <recommendedName>
        <fullName evidence="2">RTX toxin-activating lysine-acyltransferase</fullName>
        <ecNumber evidence="2">2.3.1.-</ecNumber>
    </recommendedName>
</protein>
<keyword evidence="2 4" id="KW-0808">Transferase</keyword>
<dbReference type="Proteomes" id="UP000193900">
    <property type="component" value="Unassembled WGS sequence"/>
</dbReference>
<keyword evidence="5" id="KW-1185">Reference proteome</keyword>
<comment type="similarity">
    <text evidence="1 2">Belongs to the RTX toxin acyltransferase family.</text>
</comment>
<dbReference type="GO" id="GO:0009404">
    <property type="term" value="P:toxin metabolic process"/>
    <property type="evidence" value="ECO:0007669"/>
    <property type="project" value="UniProtKB-UniRule"/>
</dbReference>
<comment type="function">
    <text evidence="2">Involved in fatty acylation of protoxin at internal lysine residues, thereby converting it to the active toxin.</text>
</comment>
<dbReference type="Pfam" id="PF02794">
    <property type="entry name" value="HlyC"/>
    <property type="match status" value="1"/>
</dbReference>
<dbReference type="GO" id="GO:0005737">
    <property type="term" value="C:cytoplasm"/>
    <property type="evidence" value="ECO:0007669"/>
    <property type="project" value="UniProtKB-SubCell"/>
</dbReference>
<dbReference type="AlphaFoldDB" id="A0A1Y5SZ66"/>
<dbReference type="EMBL" id="FWFZ01000010">
    <property type="protein sequence ID" value="SLN52089.1"/>
    <property type="molecule type" value="Genomic_DNA"/>
</dbReference>
<proteinExistence type="inferred from homology"/>
<keyword evidence="2" id="KW-0963">Cytoplasm</keyword>
<organism evidence="4 5">
    <name type="scientific">Roseisalinus antarcticus</name>
    <dbReference type="NCBI Taxonomy" id="254357"/>
    <lineage>
        <taxon>Bacteria</taxon>
        <taxon>Pseudomonadati</taxon>
        <taxon>Pseudomonadota</taxon>
        <taxon>Alphaproteobacteria</taxon>
        <taxon>Rhodobacterales</taxon>
        <taxon>Roseobacteraceae</taxon>
        <taxon>Roseisalinus</taxon>
    </lineage>
</organism>
<dbReference type="InterPro" id="IPR003996">
    <property type="entry name" value="RTX_toxin-activating_protC_bac"/>
</dbReference>
<reference evidence="4 5" key="1">
    <citation type="submission" date="2017-03" db="EMBL/GenBank/DDBJ databases">
        <authorList>
            <person name="Afonso C.L."/>
            <person name="Miller P.J."/>
            <person name="Scott M.A."/>
            <person name="Spackman E."/>
            <person name="Goraichik I."/>
            <person name="Dimitrov K.M."/>
            <person name="Suarez D.L."/>
            <person name="Swayne D.E."/>
        </authorList>
    </citation>
    <scope>NUCLEOTIDE SEQUENCE [LARGE SCALE GENOMIC DNA]</scope>
    <source>
        <strain evidence="4 5">CECT 7023</strain>
    </source>
</reference>
<keyword evidence="2 4" id="KW-0012">Acyltransferase</keyword>
<dbReference type="GO" id="GO:0031640">
    <property type="term" value="P:killing of cells of another organism"/>
    <property type="evidence" value="ECO:0007669"/>
    <property type="project" value="UniProtKB-KW"/>
</dbReference>